<dbReference type="GO" id="GO:0012505">
    <property type="term" value="C:endomembrane system"/>
    <property type="evidence" value="ECO:0007669"/>
    <property type="project" value="UniProtKB-SubCell"/>
</dbReference>
<sequence>MDVPFISSGAMSRAHYAIVRKVESATSIPQADQALHLEIKSIREQLAHPNLTLKQRKERLIILLYCSMTVTSGFLPTGSLEFALPHALNLAEAGHTVQDKRIGYLFCDEIMPRDHELQLMLVNTLRKDLESTIVARICLALDILIASCNEAVIPAVQSRLYELLSHTYPYIRRRALLAFRSLARHDTDILTPITSKVLRRLKDTEDSVVNAALIVASDITKVKKNYGPRAFDDLIFPLSDTSIPTLLHLIHVSAKHGQKAVLLEAFQLLSRLSPTTLASADLTKDGSVVASIRDYLCSQDPNDQYLFFSCLECVDLSLWAGTSPDRPAVLEAQEVERVMQLLGSPDGLIRKKVLRVLNSVDSAILDTHYSQAVENIPPSLPLRDQNEYAGRLLEIIEIQSEQDGEQYARQVKHMLERLESAISMVNPPILETAVERILDHLRAVDASFRLGCATTLLTMLTEPETPIGPTLMVVIPALATEHFNSVAIPPSTLLTGFAARLPTCSVAVQDICVMVMLRLVADCEEVPHEIKEAMQKLRQVSGRSIQRRCDQFLTLAGQKHILVDIVHNARSSSLPDFAESLERYKAGSSTTSSKGLSPRLSSPSPSHSTASLTASKLRYTAYETPQIGPRLRGRRLSSSQRSTGSSRSGVHSDTGNDDLLSRTMTPGDLALAAGSRELETLSKVGPGLWIFSICKQQTKADDIPVNAKSPLEDASSRMDLITLDSPFISDPLGGDTEKSKKDGTHAPDFEKIWDSLADSSGARGWYSDSIDTMVRRLQGLDRHRLQVISAGDPPFMGEYHLFREGVDRQGEGEGAVVRVRESEEEGCLWRLRCGDAPLRIRIKRLLTEE</sequence>
<dbReference type="GO" id="GO:0006886">
    <property type="term" value="P:intracellular protein transport"/>
    <property type="evidence" value="ECO:0007669"/>
    <property type="project" value="InterPro"/>
</dbReference>
<evidence type="ECO:0000256" key="1">
    <source>
        <dbReference type="ARBA" id="ARBA00004308"/>
    </source>
</evidence>
<name>A0A5C3MH16_9AGAR</name>
<dbReference type="InterPro" id="IPR016024">
    <property type="entry name" value="ARM-type_fold"/>
</dbReference>
<keyword evidence="3" id="KW-0653">Protein transport</keyword>
<feature type="region of interest" description="Disordered" evidence="5">
    <location>
        <begin position="588"/>
        <end position="615"/>
    </location>
</feature>
<feature type="compositionally biased region" description="Low complexity" evidence="5">
    <location>
        <begin position="591"/>
        <end position="615"/>
    </location>
</feature>
<keyword evidence="8" id="KW-1185">Reference proteome</keyword>
<protein>
    <submittedName>
        <fullName evidence="7">Armadillo-type protein</fullName>
    </submittedName>
</protein>
<dbReference type="STRING" id="68775.A0A5C3MH16"/>
<dbReference type="PANTHER" id="PTHR22780">
    <property type="entry name" value="ADAPTIN, ALPHA/GAMMA/EPSILON"/>
    <property type="match status" value="1"/>
</dbReference>
<dbReference type="GO" id="GO:0030117">
    <property type="term" value="C:membrane coat"/>
    <property type="evidence" value="ECO:0007669"/>
    <property type="project" value="InterPro"/>
</dbReference>
<organism evidence="7 8">
    <name type="scientific">Crucibulum laeve</name>
    <dbReference type="NCBI Taxonomy" id="68775"/>
    <lineage>
        <taxon>Eukaryota</taxon>
        <taxon>Fungi</taxon>
        <taxon>Dikarya</taxon>
        <taxon>Basidiomycota</taxon>
        <taxon>Agaricomycotina</taxon>
        <taxon>Agaricomycetes</taxon>
        <taxon>Agaricomycetidae</taxon>
        <taxon>Agaricales</taxon>
        <taxon>Agaricineae</taxon>
        <taxon>Nidulariaceae</taxon>
        <taxon>Crucibulum</taxon>
    </lineage>
</organism>
<proteinExistence type="predicted"/>
<evidence type="ECO:0000313" key="8">
    <source>
        <dbReference type="Proteomes" id="UP000308652"/>
    </source>
</evidence>
<feature type="compositionally biased region" description="Low complexity" evidence="5">
    <location>
        <begin position="636"/>
        <end position="649"/>
    </location>
</feature>
<dbReference type="Pfam" id="PF01602">
    <property type="entry name" value="Adaptin_N"/>
    <property type="match status" value="1"/>
</dbReference>
<keyword evidence="2" id="KW-0813">Transport</keyword>
<dbReference type="OrthoDB" id="29308at2759"/>
<dbReference type="Gene3D" id="1.25.10.10">
    <property type="entry name" value="Leucine-rich Repeat Variant"/>
    <property type="match status" value="1"/>
</dbReference>
<dbReference type="EMBL" id="ML213590">
    <property type="protein sequence ID" value="TFK44520.1"/>
    <property type="molecule type" value="Genomic_DNA"/>
</dbReference>
<keyword evidence="4" id="KW-0472">Membrane</keyword>
<evidence type="ECO:0000259" key="6">
    <source>
        <dbReference type="Pfam" id="PF01602"/>
    </source>
</evidence>
<accession>A0A5C3MH16</accession>
<dbReference type="Proteomes" id="UP000308652">
    <property type="component" value="Unassembled WGS sequence"/>
</dbReference>
<comment type="subcellular location">
    <subcellularLocation>
        <location evidence="1">Endomembrane system</location>
    </subcellularLocation>
</comment>
<evidence type="ECO:0000256" key="4">
    <source>
        <dbReference type="ARBA" id="ARBA00023136"/>
    </source>
</evidence>
<reference evidence="7 8" key="1">
    <citation type="journal article" date="2019" name="Nat. Ecol. Evol.">
        <title>Megaphylogeny resolves global patterns of mushroom evolution.</title>
        <authorList>
            <person name="Varga T."/>
            <person name="Krizsan K."/>
            <person name="Foldi C."/>
            <person name="Dima B."/>
            <person name="Sanchez-Garcia M."/>
            <person name="Sanchez-Ramirez S."/>
            <person name="Szollosi G.J."/>
            <person name="Szarkandi J.G."/>
            <person name="Papp V."/>
            <person name="Albert L."/>
            <person name="Andreopoulos W."/>
            <person name="Angelini C."/>
            <person name="Antonin V."/>
            <person name="Barry K.W."/>
            <person name="Bougher N.L."/>
            <person name="Buchanan P."/>
            <person name="Buyck B."/>
            <person name="Bense V."/>
            <person name="Catcheside P."/>
            <person name="Chovatia M."/>
            <person name="Cooper J."/>
            <person name="Damon W."/>
            <person name="Desjardin D."/>
            <person name="Finy P."/>
            <person name="Geml J."/>
            <person name="Haridas S."/>
            <person name="Hughes K."/>
            <person name="Justo A."/>
            <person name="Karasinski D."/>
            <person name="Kautmanova I."/>
            <person name="Kiss B."/>
            <person name="Kocsube S."/>
            <person name="Kotiranta H."/>
            <person name="LaButti K.M."/>
            <person name="Lechner B.E."/>
            <person name="Liimatainen K."/>
            <person name="Lipzen A."/>
            <person name="Lukacs Z."/>
            <person name="Mihaltcheva S."/>
            <person name="Morgado L.N."/>
            <person name="Niskanen T."/>
            <person name="Noordeloos M.E."/>
            <person name="Ohm R.A."/>
            <person name="Ortiz-Santana B."/>
            <person name="Ovrebo C."/>
            <person name="Racz N."/>
            <person name="Riley R."/>
            <person name="Savchenko A."/>
            <person name="Shiryaev A."/>
            <person name="Soop K."/>
            <person name="Spirin V."/>
            <person name="Szebenyi C."/>
            <person name="Tomsovsky M."/>
            <person name="Tulloss R.E."/>
            <person name="Uehling J."/>
            <person name="Grigoriev I.V."/>
            <person name="Vagvolgyi C."/>
            <person name="Papp T."/>
            <person name="Martin F.M."/>
            <person name="Miettinen O."/>
            <person name="Hibbett D.S."/>
            <person name="Nagy L.G."/>
        </authorList>
    </citation>
    <scope>NUCLEOTIDE SEQUENCE [LARGE SCALE GENOMIC DNA]</scope>
    <source>
        <strain evidence="7 8">CBS 166.37</strain>
    </source>
</reference>
<dbReference type="AlphaFoldDB" id="A0A5C3MH16"/>
<dbReference type="GO" id="GO:0016192">
    <property type="term" value="P:vesicle-mediated transport"/>
    <property type="evidence" value="ECO:0007669"/>
    <property type="project" value="InterPro"/>
</dbReference>
<evidence type="ECO:0000256" key="2">
    <source>
        <dbReference type="ARBA" id="ARBA00022448"/>
    </source>
</evidence>
<feature type="region of interest" description="Disordered" evidence="5">
    <location>
        <begin position="628"/>
        <end position="662"/>
    </location>
</feature>
<dbReference type="InterPro" id="IPR050840">
    <property type="entry name" value="Adaptor_Complx_Large_Subunit"/>
</dbReference>
<dbReference type="InterPro" id="IPR011989">
    <property type="entry name" value="ARM-like"/>
</dbReference>
<evidence type="ECO:0000313" key="7">
    <source>
        <dbReference type="EMBL" id="TFK44520.1"/>
    </source>
</evidence>
<evidence type="ECO:0000256" key="5">
    <source>
        <dbReference type="SAM" id="MobiDB-lite"/>
    </source>
</evidence>
<evidence type="ECO:0000256" key="3">
    <source>
        <dbReference type="ARBA" id="ARBA00022927"/>
    </source>
</evidence>
<gene>
    <name evidence="7" type="ORF">BDQ12DRAFT_694987</name>
</gene>
<dbReference type="SUPFAM" id="SSF48371">
    <property type="entry name" value="ARM repeat"/>
    <property type="match status" value="1"/>
</dbReference>
<feature type="domain" description="Clathrin/coatomer adaptor adaptin-like N-terminal" evidence="6">
    <location>
        <begin position="76"/>
        <end position="360"/>
    </location>
</feature>
<dbReference type="InterPro" id="IPR002553">
    <property type="entry name" value="Clathrin/coatomer_adapt-like_N"/>
</dbReference>